<feature type="domain" description="Lipoyl-binding" evidence="3">
    <location>
        <begin position="2"/>
        <end position="77"/>
    </location>
</feature>
<organism evidence="4 5">
    <name type="scientific">Octadecabacter antarcticus 307</name>
    <dbReference type="NCBI Taxonomy" id="391626"/>
    <lineage>
        <taxon>Bacteria</taxon>
        <taxon>Pseudomonadati</taxon>
        <taxon>Pseudomonadota</taxon>
        <taxon>Alphaproteobacteria</taxon>
        <taxon>Rhodobacterales</taxon>
        <taxon>Roseobacteraceae</taxon>
        <taxon>Octadecabacter</taxon>
    </lineage>
</organism>
<dbReference type="AlphaFoldDB" id="M9R8L9"/>
<dbReference type="KEGG" id="oat:OAN307_c34990"/>
<dbReference type="OrthoDB" id="9804723at2"/>
<dbReference type="PROSITE" id="PS00189">
    <property type="entry name" value="LIPOYL"/>
    <property type="match status" value="2"/>
</dbReference>
<comment type="cofactor">
    <cofactor evidence="1">
        <name>(R)-lipoate</name>
        <dbReference type="ChEBI" id="CHEBI:83088"/>
    </cofactor>
</comment>
<dbReference type="STRING" id="391626.OAN307_c34990"/>
<dbReference type="RefSeq" id="WP_015500948.1">
    <property type="nucleotide sequence ID" value="NC_020911.1"/>
</dbReference>
<dbReference type="HOGENOM" id="CLU_052163_0_0_5"/>
<accession>M9R8L9</accession>
<reference evidence="4 5" key="1">
    <citation type="journal article" date="2013" name="PLoS ONE">
        <title>Poles Apart: Arctic and Antarctic Octadecabacter strains Share High Genome Plasticity and a New Type of Xanthorhodopsin.</title>
        <authorList>
            <person name="Vollmers J."/>
            <person name="Voget S."/>
            <person name="Dietrich S."/>
            <person name="Gollnow K."/>
            <person name="Smits M."/>
            <person name="Meyer K."/>
            <person name="Brinkhoff T."/>
            <person name="Simon M."/>
            <person name="Daniel R."/>
        </authorList>
    </citation>
    <scope>NUCLEOTIDE SEQUENCE [LARGE SCALE GENOMIC DNA]</scope>
    <source>
        <strain evidence="4 5">307</strain>
    </source>
</reference>
<protein>
    <submittedName>
        <fullName evidence="4">Putative dihydrolipoyllysine-residue acetyltransferase</fullName>
    </submittedName>
</protein>
<evidence type="ECO:0000313" key="4">
    <source>
        <dbReference type="EMBL" id="AGI68979.1"/>
    </source>
</evidence>
<evidence type="ECO:0000256" key="1">
    <source>
        <dbReference type="ARBA" id="ARBA00001938"/>
    </source>
</evidence>
<dbReference type="InterPro" id="IPR045257">
    <property type="entry name" value="E2/Pdx1"/>
</dbReference>
<dbReference type="InterPro" id="IPR003016">
    <property type="entry name" value="2-oxoA_DH_lipoyl-BS"/>
</dbReference>
<dbReference type="PANTHER" id="PTHR23151">
    <property type="entry name" value="DIHYDROLIPOAMIDE ACETYL/SUCCINYL-TRANSFERASE-RELATED"/>
    <property type="match status" value="1"/>
</dbReference>
<gene>
    <name evidence="4" type="ORF">OAN307_c34990</name>
</gene>
<dbReference type="GO" id="GO:0004742">
    <property type="term" value="F:dihydrolipoyllysine-residue acetyltransferase activity"/>
    <property type="evidence" value="ECO:0007669"/>
    <property type="project" value="TreeGrafter"/>
</dbReference>
<dbReference type="InterPro" id="IPR000089">
    <property type="entry name" value="Biotin_lipoyl"/>
</dbReference>
<dbReference type="SUPFAM" id="SSF51230">
    <property type="entry name" value="Single hybrid motif"/>
    <property type="match status" value="2"/>
</dbReference>
<sequence>MQRDVIMPALGMAQDTGKITSWLKAAGDAVAPGDPLFEVETDKATMEVEAQIGGFLTNVTAAAGDDVPVGNVIALISETAGETAVSVATSPAANEPTDSPDDSQLPDGTNIIMPVLGMAQDSGKLVSWNKALGDEVAADDVLFEVETDKSTMEVPAGADGYLAAIMADAGEDVPTGQTIAIITANKPDQTFSQSATKADAPTPAAPAPKAVAPIQAAAISVPTVPRNDGRILASPKARRLALAAGLDLARLVSAGHPQPYHAADIDVLRNLPTEGSNAVNSSVASRQITARVPSAGTDDFIAWMLEDAGITVAPSALWASFASGALRATNLDITDLNVQIAPLNGDATTRLNPDQSRLSNQIETTDTPNLILRDLTDSHITGLNLGPADAPTITIARDGDTLCLSLDFTANQLDDAAAIALITGFATRLADPLYHLL</sequence>
<dbReference type="Proteomes" id="UP000005307">
    <property type="component" value="Chromosome"/>
</dbReference>
<evidence type="ECO:0000256" key="2">
    <source>
        <dbReference type="ARBA" id="ARBA00022823"/>
    </source>
</evidence>
<evidence type="ECO:0000313" key="5">
    <source>
        <dbReference type="Proteomes" id="UP000005307"/>
    </source>
</evidence>
<name>M9R8L9_9RHOB</name>
<dbReference type="Pfam" id="PF00364">
    <property type="entry name" value="Biotin_lipoyl"/>
    <property type="match status" value="2"/>
</dbReference>
<dbReference type="InterPro" id="IPR011053">
    <property type="entry name" value="Single_hybrid_motif"/>
</dbReference>
<keyword evidence="2" id="KW-0450">Lipoyl</keyword>
<proteinExistence type="predicted"/>
<keyword evidence="4" id="KW-0808">Transferase</keyword>
<dbReference type="eggNOG" id="COG0508">
    <property type="taxonomic scope" value="Bacteria"/>
</dbReference>
<dbReference type="Gene3D" id="2.40.50.100">
    <property type="match status" value="2"/>
</dbReference>
<dbReference type="PANTHER" id="PTHR23151:SF90">
    <property type="entry name" value="DIHYDROLIPOYLLYSINE-RESIDUE ACETYLTRANSFERASE COMPONENT OF PYRUVATE DEHYDROGENASE COMPLEX, MITOCHONDRIAL-RELATED"/>
    <property type="match status" value="1"/>
</dbReference>
<dbReference type="GO" id="GO:0045254">
    <property type="term" value="C:pyruvate dehydrogenase complex"/>
    <property type="evidence" value="ECO:0007669"/>
    <property type="project" value="InterPro"/>
</dbReference>
<dbReference type="CDD" id="cd06849">
    <property type="entry name" value="lipoyl_domain"/>
    <property type="match status" value="2"/>
</dbReference>
<dbReference type="PROSITE" id="PS50968">
    <property type="entry name" value="BIOTINYL_LIPOYL"/>
    <property type="match status" value="2"/>
</dbReference>
<keyword evidence="5" id="KW-1185">Reference proteome</keyword>
<feature type="domain" description="Lipoyl-binding" evidence="3">
    <location>
        <begin position="108"/>
        <end position="183"/>
    </location>
</feature>
<evidence type="ECO:0000259" key="3">
    <source>
        <dbReference type="PROSITE" id="PS50968"/>
    </source>
</evidence>
<dbReference type="GO" id="GO:0006086">
    <property type="term" value="P:pyruvate decarboxylation to acetyl-CoA"/>
    <property type="evidence" value="ECO:0007669"/>
    <property type="project" value="InterPro"/>
</dbReference>
<dbReference type="EMBL" id="CP003740">
    <property type="protein sequence ID" value="AGI68979.1"/>
    <property type="molecule type" value="Genomic_DNA"/>
</dbReference>